<feature type="region of interest" description="Disordered" evidence="1">
    <location>
        <begin position="32"/>
        <end position="62"/>
    </location>
</feature>
<dbReference type="AlphaFoldDB" id="A0A6N8SK62"/>
<evidence type="ECO:0000313" key="3">
    <source>
        <dbReference type="Proteomes" id="UP000435802"/>
    </source>
</evidence>
<name>A0A6N8SK62_9HYPH</name>
<keyword evidence="3" id="KW-1185">Reference proteome</keyword>
<protein>
    <submittedName>
        <fullName evidence="2">Uncharacterized protein</fullName>
    </submittedName>
</protein>
<dbReference type="EMBL" id="WUMK01000017">
    <property type="protein sequence ID" value="MXN49181.1"/>
    <property type="molecule type" value="Genomic_DNA"/>
</dbReference>
<comment type="caution">
    <text evidence="2">The sequence shown here is derived from an EMBL/GenBank/DDBJ whole genome shotgun (WGS) entry which is preliminary data.</text>
</comment>
<evidence type="ECO:0000313" key="2">
    <source>
        <dbReference type="EMBL" id="MXN49181.1"/>
    </source>
</evidence>
<feature type="compositionally biased region" description="Polar residues" evidence="1">
    <location>
        <begin position="52"/>
        <end position="62"/>
    </location>
</feature>
<gene>
    <name evidence="2" type="ORF">GR138_28690</name>
</gene>
<accession>A0A6N8SK62</accession>
<organism evidence="2 3">
    <name type="scientific">Shinella kummerowiae</name>
    <dbReference type="NCBI Taxonomy" id="417745"/>
    <lineage>
        <taxon>Bacteria</taxon>
        <taxon>Pseudomonadati</taxon>
        <taxon>Pseudomonadota</taxon>
        <taxon>Alphaproteobacteria</taxon>
        <taxon>Hyphomicrobiales</taxon>
        <taxon>Rhizobiaceae</taxon>
        <taxon>Shinella</taxon>
    </lineage>
</organism>
<proteinExistence type="predicted"/>
<sequence length="62" mass="6163">MFIVILGSILIMPLFGDGNTAPTEINIDAAAATGEESGIPGSGSLGEALSRSKPTSSEDTGP</sequence>
<dbReference type="Proteomes" id="UP000435802">
    <property type="component" value="Unassembled WGS sequence"/>
</dbReference>
<evidence type="ECO:0000256" key="1">
    <source>
        <dbReference type="SAM" id="MobiDB-lite"/>
    </source>
</evidence>
<reference evidence="2 3" key="1">
    <citation type="submission" date="2019-12" db="EMBL/GenBank/DDBJ databases">
        <title>Shinella kummerowiae sp. nov., a symbiotic bacterium isolated from root nodules of the herbal legume Kummerowia stipulacea.</title>
        <authorList>
            <person name="Gao J."/>
        </authorList>
    </citation>
    <scope>NUCLEOTIDE SEQUENCE [LARGE SCALE GENOMIC DNA]</scope>
    <source>
        <strain evidence="2 3">CCBAU 25048</strain>
    </source>
</reference>
<dbReference type="RefSeq" id="WP_160862666.1">
    <property type="nucleotide sequence ID" value="NZ_JAODWE010000022.1"/>
</dbReference>